<reference evidence="2" key="1">
    <citation type="submission" date="2021-03" db="EMBL/GenBank/DDBJ databases">
        <title>Draft genome sequence of rust myrtle Austropuccinia psidii MF-1, a brazilian biotype.</title>
        <authorList>
            <person name="Quecine M.C."/>
            <person name="Pachon D.M.R."/>
            <person name="Bonatelli M.L."/>
            <person name="Correr F.H."/>
            <person name="Franceschini L.M."/>
            <person name="Leite T.F."/>
            <person name="Margarido G.R.A."/>
            <person name="Almeida C.A."/>
            <person name="Ferrarezi J.A."/>
            <person name="Labate C.A."/>
        </authorList>
    </citation>
    <scope>NUCLEOTIDE SEQUENCE</scope>
    <source>
        <strain evidence="2">MF-1</strain>
    </source>
</reference>
<dbReference type="Proteomes" id="UP000765509">
    <property type="component" value="Unassembled WGS sequence"/>
</dbReference>
<feature type="compositionally biased region" description="Basic residues" evidence="1">
    <location>
        <begin position="31"/>
        <end position="47"/>
    </location>
</feature>
<accession>A0A9Q3GE82</accession>
<evidence type="ECO:0000313" key="2">
    <source>
        <dbReference type="EMBL" id="MBW0464050.1"/>
    </source>
</evidence>
<dbReference type="AlphaFoldDB" id="A0A9Q3GE82"/>
<sequence length="96" mass="11165">MTPALEKEGPVESTSTKTDSELLKDKPNGTQKKKKGPRKNQGKRKGKYNWNRPYPKGYRIPKVELSAMENVLNMARTLMEFTAKEKERMKRTFPHK</sequence>
<protein>
    <submittedName>
        <fullName evidence="2">Uncharacterized protein</fullName>
    </submittedName>
</protein>
<proteinExistence type="predicted"/>
<keyword evidence="3" id="KW-1185">Reference proteome</keyword>
<comment type="caution">
    <text evidence="2">The sequence shown here is derived from an EMBL/GenBank/DDBJ whole genome shotgun (WGS) entry which is preliminary data.</text>
</comment>
<feature type="compositionally biased region" description="Basic and acidic residues" evidence="1">
    <location>
        <begin position="1"/>
        <end position="10"/>
    </location>
</feature>
<gene>
    <name evidence="2" type="ORF">O181_003765</name>
</gene>
<evidence type="ECO:0000256" key="1">
    <source>
        <dbReference type="SAM" id="MobiDB-lite"/>
    </source>
</evidence>
<feature type="compositionally biased region" description="Basic and acidic residues" evidence="1">
    <location>
        <begin position="18"/>
        <end position="27"/>
    </location>
</feature>
<feature type="region of interest" description="Disordered" evidence="1">
    <location>
        <begin position="1"/>
        <end position="56"/>
    </location>
</feature>
<evidence type="ECO:0000313" key="3">
    <source>
        <dbReference type="Proteomes" id="UP000765509"/>
    </source>
</evidence>
<name>A0A9Q3GE82_9BASI</name>
<dbReference type="EMBL" id="AVOT02000688">
    <property type="protein sequence ID" value="MBW0464050.1"/>
    <property type="molecule type" value="Genomic_DNA"/>
</dbReference>
<organism evidence="2 3">
    <name type="scientific">Austropuccinia psidii MF-1</name>
    <dbReference type="NCBI Taxonomy" id="1389203"/>
    <lineage>
        <taxon>Eukaryota</taxon>
        <taxon>Fungi</taxon>
        <taxon>Dikarya</taxon>
        <taxon>Basidiomycota</taxon>
        <taxon>Pucciniomycotina</taxon>
        <taxon>Pucciniomycetes</taxon>
        <taxon>Pucciniales</taxon>
        <taxon>Sphaerophragmiaceae</taxon>
        <taxon>Austropuccinia</taxon>
    </lineage>
</organism>